<name>A0A511X2J6_9BACI</name>
<dbReference type="STRING" id="442899.SAMN05720591_1212"/>
<evidence type="ECO:0000313" key="2">
    <source>
        <dbReference type="Proteomes" id="UP000321400"/>
    </source>
</evidence>
<evidence type="ECO:0000313" key="1">
    <source>
        <dbReference type="EMBL" id="GEN57169.1"/>
    </source>
</evidence>
<dbReference type="AlphaFoldDB" id="A0A511X2J6"/>
<dbReference type="EMBL" id="BJYE01000020">
    <property type="protein sequence ID" value="GEN57169.1"/>
    <property type="molecule type" value="Genomic_DNA"/>
</dbReference>
<organism evidence="1 2">
    <name type="scientific">Halolactibacillus alkaliphilus</name>
    <dbReference type="NCBI Taxonomy" id="442899"/>
    <lineage>
        <taxon>Bacteria</taxon>
        <taxon>Bacillati</taxon>
        <taxon>Bacillota</taxon>
        <taxon>Bacilli</taxon>
        <taxon>Bacillales</taxon>
        <taxon>Bacillaceae</taxon>
        <taxon>Halolactibacillus</taxon>
    </lineage>
</organism>
<accession>A0A511X2J6</accession>
<sequence>MMKEIFFVNIRILLLTIESEPCMINDVIKIKQYISSYNLENMAHESLPTTVNGLSTQK</sequence>
<reference evidence="1 2" key="1">
    <citation type="submission" date="2019-07" db="EMBL/GenBank/DDBJ databases">
        <title>Whole genome shotgun sequence of Halolactibacillus alkaliphilus NBRC 103919.</title>
        <authorList>
            <person name="Hosoyama A."/>
            <person name="Uohara A."/>
            <person name="Ohji S."/>
            <person name="Ichikawa N."/>
        </authorList>
    </citation>
    <scope>NUCLEOTIDE SEQUENCE [LARGE SCALE GENOMIC DNA]</scope>
    <source>
        <strain evidence="1 2">NBRC 103919</strain>
    </source>
</reference>
<proteinExistence type="predicted"/>
<keyword evidence="2" id="KW-1185">Reference proteome</keyword>
<gene>
    <name evidence="1" type="ORF">HAL01_16330</name>
</gene>
<dbReference type="Proteomes" id="UP000321400">
    <property type="component" value="Unassembled WGS sequence"/>
</dbReference>
<comment type="caution">
    <text evidence="1">The sequence shown here is derived from an EMBL/GenBank/DDBJ whole genome shotgun (WGS) entry which is preliminary data.</text>
</comment>
<protein>
    <submittedName>
        <fullName evidence="1">Uncharacterized protein</fullName>
    </submittedName>
</protein>